<protein>
    <submittedName>
        <fullName evidence="1">Uncharacterized protein</fullName>
    </submittedName>
</protein>
<sequence>MSTSSKSGHREPRAAVRLFIQALSPSTLPNSGRLCFQNAQRTIRLTACKTLCHPTFSTREFYHQRDGGQTRNKV</sequence>
<dbReference type="STRING" id="1926881.BTJ39_22765"/>
<organism evidence="1 2">
    <name type="scientific">Izhakiella australiensis</name>
    <dbReference type="NCBI Taxonomy" id="1926881"/>
    <lineage>
        <taxon>Bacteria</taxon>
        <taxon>Pseudomonadati</taxon>
        <taxon>Pseudomonadota</taxon>
        <taxon>Gammaproteobacteria</taxon>
        <taxon>Enterobacterales</taxon>
        <taxon>Erwiniaceae</taxon>
        <taxon>Izhakiella</taxon>
    </lineage>
</organism>
<evidence type="ECO:0000313" key="1">
    <source>
        <dbReference type="EMBL" id="OON35545.1"/>
    </source>
</evidence>
<gene>
    <name evidence="1" type="ORF">BTJ39_22765</name>
</gene>
<evidence type="ECO:0000313" key="2">
    <source>
        <dbReference type="Proteomes" id="UP000190667"/>
    </source>
</evidence>
<dbReference type="EMBL" id="MRUL01000030">
    <property type="protein sequence ID" value="OON35545.1"/>
    <property type="molecule type" value="Genomic_DNA"/>
</dbReference>
<accession>A0A1S8Y9G4</accession>
<reference evidence="1 2" key="1">
    <citation type="submission" date="2016-12" db="EMBL/GenBank/DDBJ databases">
        <title>Izhakiella australiana sp. nov. of genus Izhakiella isolated from Australian desert.</title>
        <authorList>
            <person name="Ji M."/>
        </authorList>
    </citation>
    <scope>NUCLEOTIDE SEQUENCE [LARGE SCALE GENOMIC DNA]</scope>
    <source>
        <strain evidence="1 2">D4N98</strain>
    </source>
</reference>
<keyword evidence="2" id="KW-1185">Reference proteome</keyword>
<comment type="caution">
    <text evidence="1">The sequence shown here is derived from an EMBL/GenBank/DDBJ whole genome shotgun (WGS) entry which is preliminary data.</text>
</comment>
<dbReference type="Proteomes" id="UP000190667">
    <property type="component" value="Unassembled WGS sequence"/>
</dbReference>
<dbReference type="AlphaFoldDB" id="A0A1S8Y9G4"/>
<name>A0A1S8Y9G4_9GAMM</name>
<proteinExistence type="predicted"/>